<dbReference type="InterPro" id="IPR003593">
    <property type="entry name" value="AAA+_ATPase"/>
</dbReference>
<sequence>MTQNIPTRASDGASHPALVFDRVTKSYGEVDAVADVDLEVEAGELICLLGSSGSGKTTLLRLVAGFEQPTRGRIRIDGSDVSRLSPADRGLGMVFQNYALFPHLTTQKNIEYGLKMRGWDRAARADRAREMLERMRLGGFGGRLPSELSGGQQQRVAIARALAYEPKILLMDEPMGALDKALKQDLLQEVRRVHREFGTTMLYVTHDREEALTLADRVAVMRNSQLIACDTVRDLYERPRSGYLAGFFSGANLFTGESRLGFALGAERTEGGTVACVRPGDLRIGIPDLDAMDSGTVVDALYLGESMQLSVAVPLRDGSAETVKVHLPTPAAAGIGIGDTVSIGVDRRDAMLLPSGDS</sequence>
<dbReference type="SUPFAM" id="SSF52540">
    <property type="entry name" value="P-loop containing nucleoside triphosphate hydrolases"/>
    <property type="match status" value="1"/>
</dbReference>
<dbReference type="PROSITE" id="PS00211">
    <property type="entry name" value="ABC_TRANSPORTER_1"/>
    <property type="match status" value="1"/>
</dbReference>
<dbReference type="PANTHER" id="PTHR42781:SF4">
    <property type="entry name" value="SPERMIDINE_PUTRESCINE IMPORT ATP-BINDING PROTEIN POTA"/>
    <property type="match status" value="1"/>
</dbReference>
<dbReference type="InterPro" id="IPR027417">
    <property type="entry name" value="P-loop_NTPase"/>
</dbReference>
<feature type="domain" description="ABC transporter" evidence="4">
    <location>
        <begin position="18"/>
        <end position="248"/>
    </location>
</feature>
<evidence type="ECO:0000256" key="1">
    <source>
        <dbReference type="ARBA" id="ARBA00022448"/>
    </source>
</evidence>
<dbReference type="SUPFAM" id="SSF50331">
    <property type="entry name" value="MOP-like"/>
    <property type="match status" value="1"/>
</dbReference>
<dbReference type="Gene3D" id="3.40.50.300">
    <property type="entry name" value="P-loop containing nucleotide triphosphate hydrolases"/>
    <property type="match status" value="1"/>
</dbReference>
<dbReference type="InterPro" id="IPR013611">
    <property type="entry name" value="Transp-assoc_OB_typ2"/>
</dbReference>
<dbReference type="Pfam" id="PF08402">
    <property type="entry name" value="TOBE_2"/>
    <property type="match status" value="1"/>
</dbReference>
<evidence type="ECO:0000313" key="5">
    <source>
        <dbReference type="EMBL" id="UOQ61821.1"/>
    </source>
</evidence>
<evidence type="ECO:0000256" key="3">
    <source>
        <dbReference type="ARBA" id="ARBA00022840"/>
    </source>
</evidence>
<dbReference type="EMBL" id="CP095043">
    <property type="protein sequence ID" value="UOQ61821.1"/>
    <property type="molecule type" value="Genomic_DNA"/>
</dbReference>
<dbReference type="RefSeq" id="WP_244688581.1">
    <property type="nucleotide sequence ID" value="NZ_CP095043.1"/>
</dbReference>
<dbReference type="Pfam" id="PF00005">
    <property type="entry name" value="ABC_tran"/>
    <property type="match status" value="1"/>
</dbReference>
<dbReference type="GO" id="GO:0005524">
    <property type="term" value="F:ATP binding"/>
    <property type="evidence" value="ECO:0007669"/>
    <property type="project" value="UniProtKB-KW"/>
</dbReference>
<accession>A0ABY4FZX8</accession>
<evidence type="ECO:0000256" key="2">
    <source>
        <dbReference type="ARBA" id="ARBA00022741"/>
    </source>
</evidence>
<keyword evidence="1" id="KW-0813">Transport</keyword>
<gene>
    <name evidence="5" type="ORF">MUN76_07685</name>
</gene>
<keyword evidence="2" id="KW-0547">Nucleotide-binding</keyword>
<dbReference type="Proteomes" id="UP000831775">
    <property type="component" value="Chromosome"/>
</dbReference>
<evidence type="ECO:0000259" key="4">
    <source>
        <dbReference type="PROSITE" id="PS50893"/>
    </source>
</evidence>
<proteinExistence type="predicted"/>
<dbReference type="InterPro" id="IPR008995">
    <property type="entry name" value="Mo/tungstate-bd_C_term_dom"/>
</dbReference>
<keyword evidence="3 5" id="KW-0067">ATP-binding</keyword>
<dbReference type="InterPro" id="IPR017871">
    <property type="entry name" value="ABC_transporter-like_CS"/>
</dbReference>
<reference evidence="5 6" key="1">
    <citation type="submission" date="2022-04" db="EMBL/GenBank/DDBJ databases">
        <title>Leucobacter sp. isolated from rhizosphere of onion.</title>
        <authorList>
            <person name="Won M."/>
            <person name="Lee C.-M."/>
            <person name="Woen H.-Y."/>
            <person name="Kwon S.-W."/>
        </authorList>
    </citation>
    <scope>NUCLEOTIDE SEQUENCE [LARGE SCALE GENOMIC DNA]</scope>
    <source>
        <strain evidence="5 6">H25R-14</strain>
    </source>
</reference>
<dbReference type="PANTHER" id="PTHR42781">
    <property type="entry name" value="SPERMIDINE/PUTRESCINE IMPORT ATP-BINDING PROTEIN POTA"/>
    <property type="match status" value="1"/>
</dbReference>
<dbReference type="InterPro" id="IPR050093">
    <property type="entry name" value="ABC_SmlMolc_Importer"/>
</dbReference>
<protein>
    <submittedName>
        <fullName evidence="5">ABC transporter ATP-binding protein</fullName>
    </submittedName>
</protein>
<name>A0ABY4FZX8_9MICO</name>
<dbReference type="InterPro" id="IPR003439">
    <property type="entry name" value="ABC_transporter-like_ATP-bd"/>
</dbReference>
<organism evidence="5 6">
    <name type="scientific">Leucobacter rhizosphaerae</name>
    <dbReference type="NCBI Taxonomy" id="2932245"/>
    <lineage>
        <taxon>Bacteria</taxon>
        <taxon>Bacillati</taxon>
        <taxon>Actinomycetota</taxon>
        <taxon>Actinomycetes</taxon>
        <taxon>Micrococcales</taxon>
        <taxon>Microbacteriaceae</taxon>
        <taxon>Leucobacter</taxon>
    </lineage>
</organism>
<keyword evidence="6" id="KW-1185">Reference proteome</keyword>
<dbReference type="SMART" id="SM00382">
    <property type="entry name" value="AAA"/>
    <property type="match status" value="1"/>
</dbReference>
<evidence type="ECO:0000313" key="6">
    <source>
        <dbReference type="Proteomes" id="UP000831775"/>
    </source>
</evidence>
<dbReference type="PROSITE" id="PS50893">
    <property type="entry name" value="ABC_TRANSPORTER_2"/>
    <property type="match status" value="1"/>
</dbReference>